<dbReference type="AlphaFoldDB" id="A0A8K0R9I8"/>
<keyword evidence="3" id="KW-1185">Reference proteome</keyword>
<dbReference type="Proteomes" id="UP000813461">
    <property type="component" value="Unassembled WGS sequence"/>
</dbReference>
<sequence length="276" mass="31138">MSYLLEFPPSTLPPNVRSPPFVIFAINGVSIRHILPQFIPLAAVLHFIPKLADFVVPMPDLPQDLAKAVLATPLVGLNIQLSVGVASVQRIVFKIMQAAGFTVPQHMYTHPPSLTTAISLLNTWKLLDLPVAGIDNVITHVHFLLIHGPPVTLTLLQHIFNMFPPDHAIPLLSAQNFVDAHCTLHYSLTEFTAIRRWYRQDPEFGKMPQTDIEVWRIDSLAAERARKAKKEREEKKRGAKIELKEGFGHEMGAKLMEKLEKVKVEREKEGEDLMEE</sequence>
<comment type="caution">
    <text evidence="2">The sequence shown here is derived from an EMBL/GenBank/DDBJ whole genome shotgun (WGS) entry which is preliminary data.</text>
</comment>
<evidence type="ECO:0000313" key="2">
    <source>
        <dbReference type="EMBL" id="KAH7089502.1"/>
    </source>
</evidence>
<dbReference type="OrthoDB" id="3783833at2759"/>
<keyword evidence="1" id="KW-0175">Coiled coil</keyword>
<gene>
    <name evidence="2" type="ORF">FB567DRAFT_626837</name>
</gene>
<proteinExistence type="predicted"/>
<organism evidence="2 3">
    <name type="scientific">Paraphoma chrysanthemicola</name>
    <dbReference type="NCBI Taxonomy" id="798071"/>
    <lineage>
        <taxon>Eukaryota</taxon>
        <taxon>Fungi</taxon>
        <taxon>Dikarya</taxon>
        <taxon>Ascomycota</taxon>
        <taxon>Pezizomycotina</taxon>
        <taxon>Dothideomycetes</taxon>
        <taxon>Pleosporomycetidae</taxon>
        <taxon>Pleosporales</taxon>
        <taxon>Pleosporineae</taxon>
        <taxon>Phaeosphaeriaceae</taxon>
        <taxon>Paraphoma</taxon>
    </lineage>
</organism>
<dbReference type="EMBL" id="JAGMVJ010000006">
    <property type="protein sequence ID" value="KAH7089502.1"/>
    <property type="molecule type" value="Genomic_DNA"/>
</dbReference>
<evidence type="ECO:0000256" key="1">
    <source>
        <dbReference type="SAM" id="Coils"/>
    </source>
</evidence>
<protein>
    <submittedName>
        <fullName evidence="2">Uncharacterized protein</fullName>
    </submittedName>
</protein>
<reference evidence="2" key="1">
    <citation type="journal article" date="2021" name="Nat. Commun.">
        <title>Genetic determinants of endophytism in the Arabidopsis root mycobiome.</title>
        <authorList>
            <person name="Mesny F."/>
            <person name="Miyauchi S."/>
            <person name="Thiergart T."/>
            <person name="Pickel B."/>
            <person name="Atanasova L."/>
            <person name="Karlsson M."/>
            <person name="Huettel B."/>
            <person name="Barry K.W."/>
            <person name="Haridas S."/>
            <person name="Chen C."/>
            <person name="Bauer D."/>
            <person name="Andreopoulos W."/>
            <person name="Pangilinan J."/>
            <person name="LaButti K."/>
            <person name="Riley R."/>
            <person name="Lipzen A."/>
            <person name="Clum A."/>
            <person name="Drula E."/>
            <person name="Henrissat B."/>
            <person name="Kohler A."/>
            <person name="Grigoriev I.V."/>
            <person name="Martin F.M."/>
            <person name="Hacquard S."/>
        </authorList>
    </citation>
    <scope>NUCLEOTIDE SEQUENCE</scope>
    <source>
        <strain evidence="2">MPI-SDFR-AT-0120</strain>
    </source>
</reference>
<feature type="coiled-coil region" evidence="1">
    <location>
        <begin position="222"/>
        <end position="276"/>
    </location>
</feature>
<accession>A0A8K0R9I8</accession>
<name>A0A8K0R9I8_9PLEO</name>
<evidence type="ECO:0000313" key="3">
    <source>
        <dbReference type="Proteomes" id="UP000813461"/>
    </source>
</evidence>